<evidence type="ECO:0000256" key="2">
    <source>
        <dbReference type="SAM" id="Phobius"/>
    </source>
</evidence>
<feature type="region of interest" description="Disordered" evidence="1">
    <location>
        <begin position="1"/>
        <end position="23"/>
    </location>
</feature>
<protein>
    <recommendedName>
        <fullName evidence="5">Transmembrane protein</fullName>
    </recommendedName>
</protein>
<evidence type="ECO:0008006" key="5">
    <source>
        <dbReference type="Google" id="ProtNLM"/>
    </source>
</evidence>
<accession>A0ABV0FPV4</accession>
<feature type="compositionally biased region" description="Polar residues" evidence="1">
    <location>
        <begin position="1"/>
        <end position="15"/>
    </location>
</feature>
<evidence type="ECO:0000313" key="4">
    <source>
        <dbReference type="Proteomes" id="UP001477278"/>
    </source>
</evidence>
<proteinExistence type="predicted"/>
<feature type="transmembrane region" description="Helical" evidence="2">
    <location>
        <begin position="108"/>
        <end position="128"/>
    </location>
</feature>
<gene>
    <name evidence="3" type="ORF">ABHN84_06915</name>
</gene>
<dbReference type="RefSeq" id="WP_347689864.1">
    <property type="nucleotide sequence ID" value="NZ_JBDPZN010000002.1"/>
</dbReference>
<evidence type="ECO:0000256" key="1">
    <source>
        <dbReference type="SAM" id="MobiDB-lite"/>
    </source>
</evidence>
<reference evidence="3 4" key="1">
    <citation type="submission" date="2024-05" db="EMBL/GenBank/DDBJ databases">
        <title>Genome sequencing of Marine Estuary Bacteria, Shewanella vesiculosa and S. baltica, and Pseudomonas syringae.</title>
        <authorList>
            <person name="Gurung A."/>
            <person name="Maclea K.S."/>
        </authorList>
    </citation>
    <scope>NUCLEOTIDE SEQUENCE [LARGE SCALE GENOMIC DNA]</scope>
    <source>
        <strain evidence="3 4">1A</strain>
    </source>
</reference>
<sequence length="204" mass="22477">MFKNNQQSHSSISASTRHHSRWGNKSLPQADAVSIDFDKNVTPFVELEDDVVDEHELQRHRQQVADDIQLQLTGVTSSVNRNEPLLQPDEPNANALQRALAVVSRSPYLALLVVFVHLLVITLVVLFGRVDISGMSDIPVTEPATKSLPALKSYLITQAEYDKLVERAQANAASQVTQRDAGIAAEMDQSEVTPVSEVEPITTQ</sequence>
<keyword evidence="4" id="KW-1185">Reference proteome</keyword>
<keyword evidence="2" id="KW-0812">Transmembrane</keyword>
<dbReference type="EMBL" id="JBDPZN010000002">
    <property type="protein sequence ID" value="MEO3682029.1"/>
    <property type="molecule type" value="Genomic_DNA"/>
</dbReference>
<organism evidence="3 4">
    <name type="scientific">Shewanella vesiculosa</name>
    <dbReference type="NCBI Taxonomy" id="518738"/>
    <lineage>
        <taxon>Bacteria</taxon>
        <taxon>Pseudomonadati</taxon>
        <taxon>Pseudomonadota</taxon>
        <taxon>Gammaproteobacteria</taxon>
        <taxon>Alteromonadales</taxon>
        <taxon>Shewanellaceae</taxon>
        <taxon>Shewanella</taxon>
    </lineage>
</organism>
<keyword evidence="2" id="KW-0472">Membrane</keyword>
<evidence type="ECO:0000313" key="3">
    <source>
        <dbReference type="EMBL" id="MEO3682029.1"/>
    </source>
</evidence>
<dbReference type="Proteomes" id="UP001477278">
    <property type="component" value="Unassembled WGS sequence"/>
</dbReference>
<name>A0ABV0FPV4_9GAMM</name>
<comment type="caution">
    <text evidence="3">The sequence shown here is derived from an EMBL/GenBank/DDBJ whole genome shotgun (WGS) entry which is preliminary data.</text>
</comment>
<keyword evidence="2" id="KW-1133">Transmembrane helix</keyword>